<dbReference type="Pfam" id="PF00753">
    <property type="entry name" value="Lactamase_B"/>
    <property type="match status" value="1"/>
</dbReference>
<comment type="caution">
    <text evidence="2">The sequence shown here is derived from an EMBL/GenBank/DDBJ whole genome shotgun (WGS) entry which is preliminary data.</text>
</comment>
<dbReference type="InterPro" id="IPR001279">
    <property type="entry name" value="Metallo-B-lactamas"/>
</dbReference>
<dbReference type="CDD" id="cd07713">
    <property type="entry name" value="DHPS-like_MBL-fold"/>
    <property type="match status" value="1"/>
</dbReference>
<accession>A0ABR7NMN4</accession>
<keyword evidence="3" id="KW-1185">Reference proteome</keyword>
<dbReference type="PANTHER" id="PTHR13754:SF13">
    <property type="entry name" value="METALLO-BETA-LACTAMASE SUPERFAMILY PROTEIN (AFU_ORTHOLOGUE AFUA_3G07630)"/>
    <property type="match status" value="1"/>
</dbReference>
<dbReference type="InterPro" id="IPR036866">
    <property type="entry name" value="RibonucZ/Hydroxyglut_hydro"/>
</dbReference>
<dbReference type="InterPro" id="IPR041712">
    <property type="entry name" value="DHPS-like_MBL-fold"/>
</dbReference>
<evidence type="ECO:0000313" key="2">
    <source>
        <dbReference type="EMBL" id="MBC8576898.1"/>
    </source>
</evidence>
<dbReference type="InterPro" id="IPR052926">
    <property type="entry name" value="Metallo-beta-lactamase_dom"/>
</dbReference>
<evidence type="ECO:0000259" key="1">
    <source>
        <dbReference type="Pfam" id="PF00753"/>
    </source>
</evidence>
<protein>
    <submittedName>
        <fullName evidence="2">MBL fold metallo-hydrolase</fullName>
    </submittedName>
</protein>
<sequence>MRFQATVLIDNTTVSPELKAEHGLSILITAEDGYRLLLDTGDTGAFLDNAAALGTDLSGLDALVLSHGHYDHTGGLSTLLEQCDPPKEIYFGSCFFAPRYRRELGRMRGISARVQEMDLMKRRLNYYMLDRSICYPLHEGIWLVTGFPSTNRFEKPVKAMVRRIGEDFIVDDFCDEVAVVLEREDSLSVVSGCSHNGMINICQRVSSYFQRPVDTFLGGTHLVAADSARLRSTIKALGFLRVRRVAACHCNGGEANELFARELRGYLPVHSGSVIEL</sequence>
<dbReference type="EMBL" id="JACRTB010000017">
    <property type="protein sequence ID" value="MBC8576898.1"/>
    <property type="molecule type" value="Genomic_DNA"/>
</dbReference>
<dbReference type="RefSeq" id="WP_262400373.1">
    <property type="nucleotide sequence ID" value="NZ_JACRTB010000017.1"/>
</dbReference>
<feature type="domain" description="Metallo-beta-lactamase" evidence="1">
    <location>
        <begin position="22"/>
        <end position="90"/>
    </location>
</feature>
<evidence type="ECO:0000313" key="3">
    <source>
        <dbReference type="Proteomes" id="UP000658131"/>
    </source>
</evidence>
<organism evidence="2 3">
    <name type="scientific">Yanshouia hominis</name>
    <dbReference type="NCBI Taxonomy" id="2763673"/>
    <lineage>
        <taxon>Bacteria</taxon>
        <taxon>Bacillati</taxon>
        <taxon>Bacillota</taxon>
        <taxon>Clostridia</taxon>
        <taxon>Eubacteriales</taxon>
        <taxon>Oscillospiraceae</taxon>
        <taxon>Yanshouia</taxon>
    </lineage>
</organism>
<dbReference type="SUPFAM" id="SSF56281">
    <property type="entry name" value="Metallo-hydrolase/oxidoreductase"/>
    <property type="match status" value="1"/>
</dbReference>
<name>A0ABR7NMN4_9FIRM</name>
<dbReference type="Gene3D" id="3.60.15.10">
    <property type="entry name" value="Ribonuclease Z/Hydroxyacylglutathione hydrolase-like"/>
    <property type="match status" value="1"/>
</dbReference>
<gene>
    <name evidence="2" type="ORF">H8717_10845</name>
</gene>
<dbReference type="Proteomes" id="UP000658131">
    <property type="component" value="Unassembled WGS sequence"/>
</dbReference>
<proteinExistence type="predicted"/>
<dbReference type="PANTHER" id="PTHR13754">
    <property type="entry name" value="METALLO-BETA-LACTAMASE SUPERFAMILY PROTEIN"/>
    <property type="match status" value="1"/>
</dbReference>
<reference evidence="2 3" key="1">
    <citation type="submission" date="2020-08" db="EMBL/GenBank/DDBJ databases">
        <title>Genome public.</title>
        <authorList>
            <person name="Liu C."/>
            <person name="Sun Q."/>
        </authorList>
    </citation>
    <scope>NUCLEOTIDE SEQUENCE [LARGE SCALE GENOMIC DNA]</scope>
    <source>
        <strain evidence="2 3">BX1</strain>
    </source>
</reference>